<keyword evidence="1" id="KW-0472">Membrane</keyword>
<feature type="transmembrane region" description="Helical" evidence="1">
    <location>
        <begin position="98"/>
        <end position="128"/>
    </location>
</feature>
<dbReference type="EMBL" id="JACLAW010000001">
    <property type="protein sequence ID" value="MBC2664229.1"/>
    <property type="molecule type" value="Genomic_DNA"/>
</dbReference>
<dbReference type="RefSeq" id="WP_185662467.1">
    <property type="nucleotide sequence ID" value="NZ_JACLAW010000001.1"/>
</dbReference>
<accession>A0A7X1KK67</accession>
<dbReference type="Proteomes" id="UP000566813">
    <property type="component" value="Unassembled WGS sequence"/>
</dbReference>
<sequence length="376" mass="42499">MIDWRRGGWTGSINRWVRREVTEQLRENPVARRARYGLAHSALRRFFGSGSFGRFIIVYAAVNLTAVVAEALGAWLIPAWLPSWSMSGSAPLSELKTLILYVSSYLLGAQIGVLGVISLSLALVTLIAQREGSATDVQVYYHESFSFELVASCVALAVVLCAQLLWPLQFLLHRLGLGTDLQIFKLSLLGVHLAWLLVNLAAVAYFIATTFRFVQQSARETLRERYTANVVLPRDLTQRLRDQLYSLATKNLIGDEEEDRGRPTATFGFDFGAPWSVEIETPFDRPVVLHDVRMTWVRWVLRRWSARCERAAGQQPAPALNGLGHQGPFIWFTCQMRGVLHGDVSWCRRRGGVPLTAFEKFVLRRAFIFRSSRDEE</sequence>
<gene>
    <name evidence="2" type="ORF">H7F51_01715</name>
</gene>
<protein>
    <submittedName>
        <fullName evidence="2">Uncharacterized protein</fullName>
    </submittedName>
</protein>
<keyword evidence="1" id="KW-0812">Transmembrane</keyword>
<feature type="transmembrane region" description="Helical" evidence="1">
    <location>
        <begin position="55"/>
        <end position="78"/>
    </location>
</feature>
<evidence type="ECO:0000313" key="3">
    <source>
        <dbReference type="Proteomes" id="UP000566813"/>
    </source>
</evidence>
<feature type="transmembrane region" description="Helical" evidence="1">
    <location>
        <begin position="149"/>
        <end position="172"/>
    </location>
</feature>
<evidence type="ECO:0000313" key="2">
    <source>
        <dbReference type="EMBL" id="MBC2664229.1"/>
    </source>
</evidence>
<keyword evidence="3" id="KW-1185">Reference proteome</keyword>
<evidence type="ECO:0000256" key="1">
    <source>
        <dbReference type="SAM" id="Phobius"/>
    </source>
</evidence>
<comment type="caution">
    <text evidence="2">The sequence shown here is derived from an EMBL/GenBank/DDBJ whole genome shotgun (WGS) entry which is preliminary data.</text>
</comment>
<reference evidence="2 3" key="1">
    <citation type="submission" date="2020-08" db="EMBL/GenBank/DDBJ databases">
        <title>The genome sequence of type strain Novosphingobium flavum NBRC 111647.</title>
        <authorList>
            <person name="Liu Y."/>
        </authorList>
    </citation>
    <scope>NUCLEOTIDE SEQUENCE [LARGE SCALE GENOMIC DNA]</scope>
    <source>
        <strain evidence="2 3">NBRC 111647</strain>
    </source>
</reference>
<feature type="transmembrane region" description="Helical" evidence="1">
    <location>
        <begin position="192"/>
        <end position="214"/>
    </location>
</feature>
<keyword evidence="1" id="KW-1133">Transmembrane helix</keyword>
<proteinExistence type="predicted"/>
<organism evidence="2 3">
    <name type="scientific">Novosphingobium flavum</name>
    <dbReference type="NCBI Taxonomy" id="1778672"/>
    <lineage>
        <taxon>Bacteria</taxon>
        <taxon>Pseudomonadati</taxon>
        <taxon>Pseudomonadota</taxon>
        <taxon>Alphaproteobacteria</taxon>
        <taxon>Sphingomonadales</taxon>
        <taxon>Sphingomonadaceae</taxon>
        <taxon>Novosphingobium</taxon>
    </lineage>
</organism>
<dbReference type="AlphaFoldDB" id="A0A7X1KK67"/>
<name>A0A7X1KK67_9SPHN</name>